<feature type="transmembrane region" description="Helical" evidence="11">
    <location>
        <begin position="192"/>
        <end position="212"/>
    </location>
</feature>
<evidence type="ECO:0000256" key="6">
    <source>
        <dbReference type="ARBA" id="ARBA00023136"/>
    </source>
</evidence>
<feature type="domain" description="CBS" evidence="12">
    <location>
        <begin position="468"/>
        <end position="526"/>
    </location>
</feature>
<dbReference type="Pfam" id="PF00571">
    <property type="entry name" value="CBS"/>
    <property type="match status" value="2"/>
</dbReference>
<dbReference type="InterPro" id="IPR014743">
    <property type="entry name" value="Cl-channel_core"/>
</dbReference>
<evidence type="ECO:0000313" key="13">
    <source>
        <dbReference type="EMBL" id="PWJ45083.1"/>
    </source>
</evidence>
<accession>A0A315ZIP3</accession>
<keyword evidence="3 11" id="KW-0812">Transmembrane</keyword>
<dbReference type="GO" id="GO:0005254">
    <property type="term" value="F:chloride channel activity"/>
    <property type="evidence" value="ECO:0007669"/>
    <property type="project" value="UniProtKB-KW"/>
</dbReference>
<evidence type="ECO:0000256" key="3">
    <source>
        <dbReference type="ARBA" id="ARBA00022692"/>
    </source>
</evidence>
<keyword evidence="8" id="KW-0868">Chloride</keyword>
<dbReference type="GO" id="GO:0034707">
    <property type="term" value="C:chloride channel complex"/>
    <property type="evidence" value="ECO:0007669"/>
    <property type="project" value="UniProtKB-KW"/>
</dbReference>
<evidence type="ECO:0000313" key="14">
    <source>
        <dbReference type="Proteomes" id="UP000245535"/>
    </source>
</evidence>
<comment type="subcellular location">
    <subcellularLocation>
        <location evidence="1">Membrane</location>
        <topology evidence="1">Multi-pass membrane protein</topology>
    </subcellularLocation>
</comment>
<evidence type="ECO:0000256" key="5">
    <source>
        <dbReference type="ARBA" id="ARBA00023065"/>
    </source>
</evidence>
<dbReference type="EMBL" id="QGDO01000001">
    <property type="protein sequence ID" value="PWJ45083.1"/>
    <property type="molecule type" value="Genomic_DNA"/>
</dbReference>
<keyword evidence="10" id="KW-0129">CBS domain</keyword>
<dbReference type="InterPro" id="IPR046342">
    <property type="entry name" value="CBS_dom_sf"/>
</dbReference>
<keyword evidence="4 11" id="KW-1133">Transmembrane helix</keyword>
<dbReference type="AlphaFoldDB" id="A0A315ZIP3"/>
<evidence type="ECO:0000256" key="1">
    <source>
        <dbReference type="ARBA" id="ARBA00004141"/>
    </source>
</evidence>
<feature type="transmembrane region" description="Helical" evidence="11">
    <location>
        <begin position="111"/>
        <end position="130"/>
    </location>
</feature>
<feature type="transmembrane region" description="Helical" evidence="11">
    <location>
        <begin position="158"/>
        <end position="180"/>
    </location>
</feature>
<evidence type="ECO:0000256" key="8">
    <source>
        <dbReference type="ARBA" id="ARBA00023214"/>
    </source>
</evidence>
<feature type="transmembrane region" description="Helical" evidence="11">
    <location>
        <begin position="63"/>
        <end position="84"/>
    </location>
</feature>
<feature type="transmembrane region" description="Helical" evidence="11">
    <location>
        <begin position="324"/>
        <end position="345"/>
    </location>
</feature>
<comment type="caution">
    <text evidence="13">The sequence shown here is derived from an EMBL/GenBank/DDBJ whole genome shotgun (WGS) entry which is preliminary data.</text>
</comment>
<keyword evidence="7" id="KW-0869">Chloride channel</keyword>
<proteinExistence type="predicted"/>
<organism evidence="13 14">
    <name type="scientific">Sediminitomix flava</name>
    <dbReference type="NCBI Taxonomy" id="379075"/>
    <lineage>
        <taxon>Bacteria</taxon>
        <taxon>Pseudomonadati</taxon>
        <taxon>Bacteroidota</taxon>
        <taxon>Cytophagia</taxon>
        <taxon>Cytophagales</taxon>
        <taxon>Flammeovirgaceae</taxon>
        <taxon>Sediminitomix</taxon>
    </lineage>
</organism>
<dbReference type="OrthoDB" id="9812438at2"/>
<dbReference type="CDD" id="cd02205">
    <property type="entry name" value="CBS_pair_SF"/>
    <property type="match status" value="1"/>
</dbReference>
<dbReference type="PROSITE" id="PS51371">
    <property type="entry name" value="CBS"/>
    <property type="match status" value="2"/>
</dbReference>
<evidence type="ECO:0000256" key="9">
    <source>
        <dbReference type="ARBA" id="ARBA00023303"/>
    </source>
</evidence>
<keyword evidence="9" id="KW-0407">Ion channel</keyword>
<name>A0A315ZIP3_SEDFL</name>
<keyword evidence="5" id="KW-0406">Ion transport</keyword>
<feature type="transmembrane region" description="Helical" evidence="11">
    <location>
        <begin position="357"/>
        <end position="378"/>
    </location>
</feature>
<evidence type="ECO:0000256" key="10">
    <source>
        <dbReference type="PROSITE-ProRule" id="PRU00703"/>
    </source>
</evidence>
<evidence type="ECO:0000256" key="11">
    <source>
        <dbReference type="SAM" id="Phobius"/>
    </source>
</evidence>
<dbReference type="PANTHER" id="PTHR43427">
    <property type="entry name" value="CHLORIDE CHANNEL PROTEIN CLC-E"/>
    <property type="match status" value="1"/>
</dbReference>
<dbReference type="Gene3D" id="1.10.3080.10">
    <property type="entry name" value="Clc chloride channel"/>
    <property type="match status" value="1"/>
</dbReference>
<sequence length="592" mass="65383">MGSYLSALDRVLNWRRRHLSDNSFTLFTSAIIGILSGLAAVILKETVHMIHTYLTTDSYDENYFQLTYPIIGILATVAIAKLLYRGPVKHAISHILYAIARQKSVIGKSKMYTYMVTSAFTVGFGGSVGLESPIVLTGSAIGSNIARWFHMDTKKRTLMIGCGTAGVISAIFNAPIAGMIFSTEIILTGITISNFTPLLIASVSATLVSILTLGDDVLFSFRLVEDFVADDVIYFIGLGIVCGFTSLYFNYALHRTETYIHQKKFNPYVKALVGGSILSALIFFTPPVFGEGYPYIMALLNGNEELFLNRSESFSWITNTNSGIFLGYLILVILVKALATAVTIGSGGAGGTFAPSMFLGGVTGFAFARMINLMGIAHLSESNFALVGMCGVLCGIQYAPLTAIFLIAEITGGYTLFIPLMLVSAITYITVSYFEPDSPYVKELKEIGDYATDHDTKVLDRLNINKLIETDLLEINDQAQLKDLIKLISVSKRNIFPVVDADHKLVGVVTLDHVRDIMFDTEKHNVKISNVMIMPKHFVYYGERMDNVMRKFEKSDNWNLPVVDEDGLYLGFVSKSTIFGVYRKQLIRLNRD</sequence>
<dbReference type="Pfam" id="PF00654">
    <property type="entry name" value="Voltage_CLC"/>
    <property type="match status" value="1"/>
</dbReference>
<feature type="transmembrane region" description="Helical" evidence="11">
    <location>
        <begin position="232"/>
        <end position="253"/>
    </location>
</feature>
<dbReference type="RefSeq" id="WP_109616537.1">
    <property type="nucleotide sequence ID" value="NZ_QGDO01000001.1"/>
</dbReference>
<dbReference type="SUPFAM" id="SSF54631">
    <property type="entry name" value="CBS-domain pair"/>
    <property type="match status" value="1"/>
</dbReference>
<dbReference type="PRINTS" id="PR00762">
    <property type="entry name" value="CLCHANNEL"/>
</dbReference>
<feature type="transmembrane region" description="Helical" evidence="11">
    <location>
        <begin position="384"/>
        <end position="407"/>
    </location>
</feature>
<feature type="transmembrane region" description="Helical" evidence="11">
    <location>
        <begin position="414"/>
        <end position="434"/>
    </location>
</feature>
<feature type="transmembrane region" description="Helical" evidence="11">
    <location>
        <begin position="24"/>
        <end position="43"/>
    </location>
</feature>
<protein>
    <submittedName>
        <fullName evidence="13">CIC family chloride channel protein</fullName>
    </submittedName>
</protein>
<dbReference type="InterPro" id="IPR001807">
    <property type="entry name" value="ClC"/>
</dbReference>
<dbReference type="SUPFAM" id="SSF81340">
    <property type="entry name" value="Clc chloride channel"/>
    <property type="match status" value="1"/>
</dbReference>
<dbReference type="PANTHER" id="PTHR43427:SF6">
    <property type="entry name" value="CHLORIDE CHANNEL PROTEIN CLC-E"/>
    <property type="match status" value="1"/>
</dbReference>
<dbReference type="CDD" id="cd00400">
    <property type="entry name" value="Voltage_gated_ClC"/>
    <property type="match status" value="1"/>
</dbReference>
<keyword evidence="6 11" id="KW-0472">Membrane</keyword>
<gene>
    <name evidence="13" type="ORF">BC781_1011487</name>
</gene>
<evidence type="ECO:0000256" key="2">
    <source>
        <dbReference type="ARBA" id="ARBA00022448"/>
    </source>
</evidence>
<feature type="transmembrane region" description="Helical" evidence="11">
    <location>
        <begin position="265"/>
        <end position="284"/>
    </location>
</feature>
<keyword evidence="14" id="KW-1185">Reference proteome</keyword>
<evidence type="ECO:0000256" key="4">
    <source>
        <dbReference type="ARBA" id="ARBA00022989"/>
    </source>
</evidence>
<dbReference type="Gene3D" id="3.10.580.10">
    <property type="entry name" value="CBS-domain"/>
    <property type="match status" value="1"/>
</dbReference>
<evidence type="ECO:0000259" key="12">
    <source>
        <dbReference type="PROSITE" id="PS51371"/>
    </source>
</evidence>
<reference evidence="13 14" key="1">
    <citation type="submission" date="2018-03" db="EMBL/GenBank/DDBJ databases">
        <title>Genomic Encyclopedia of Archaeal and Bacterial Type Strains, Phase II (KMG-II): from individual species to whole genera.</title>
        <authorList>
            <person name="Goeker M."/>
        </authorList>
    </citation>
    <scope>NUCLEOTIDE SEQUENCE [LARGE SCALE GENOMIC DNA]</scope>
    <source>
        <strain evidence="13 14">DSM 28229</strain>
    </source>
</reference>
<dbReference type="InterPro" id="IPR050368">
    <property type="entry name" value="ClC-type_chloride_channel"/>
</dbReference>
<feature type="domain" description="CBS" evidence="12">
    <location>
        <begin position="532"/>
        <end position="589"/>
    </location>
</feature>
<dbReference type="Proteomes" id="UP000245535">
    <property type="component" value="Unassembled WGS sequence"/>
</dbReference>
<evidence type="ECO:0000256" key="7">
    <source>
        <dbReference type="ARBA" id="ARBA00023173"/>
    </source>
</evidence>
<keyword evidence="2" id="KW-0813">Transport</keyword>
<dbReference type="InterPro" id="IPR000644">
    <property type="entry name" value="CBS_dom"/>
</dbReference>